<dbReference type="AlphaFoldDB" id="G4TDQ0"/>
<evidence type="ECO:0000256" key="1">
    <source>
        <dbReference type="SAM" id="Phobius"/>
    </source>
</evidence>
<proteinExistence type="predicted"/>
<keyword evidence="1" id="KW-0472">Membrane</keyword>
<keyword evidence="3" id="KW-1185">Reference proteome</keyword>
<comment type="caution">
    <text evidence="2">The sequence shown here is derived from an EMBL/GenBank/DDBJ whole genome shotgun (WGS) entry which is preliminary data.</text>
</comment>
<gene>
    <name evidence="2" type="ORF">PIIN_03362</name>
</gene>
<dbReference type="Proteomes" id="UP000007148">
    <property type="component" value="Unassembled WGS sequence"/>
</dbReference>
<accession>G4TDQ0</accession>
<reference evidence="2 3" key="1">
    <citation type="journal article" date="2011" name="PLoS Pathog.">
        <title>Endophytic Life Strategies Decoded by Genome and Transcriptome Analyses of the Mutualistic Root Symbiont Piriformospora indica.</title>
        <authorList>
            <person name="Zuccaro A."/>
            <person name="Lahrmann U."/>
            <person name="Guldener U."/>
            <person name="Langen G."/>
            <person name="Pfiffi S."/>
            <person name="Biedenkopf D."/>
            <person name="Wong P."/>
            <person name="Samans B."/>
            <person name="Grimm C."/>
            <person name="Basiewicz M."/>
            <person name="Murat C."/>
            <person name="Martin F."/>
            <person name="Kogel K.H."/>
        </authorList>
    </citation>
    <scope>NUCLEOTIDE SEQUENCE [LARGE SCALE GENOMIC DNA]</scope>
    <source>
        <strain evidence="2 3">DSM 11827</strain>
    </source>
</reference>
<evidence type="ECO:0000313" key="2">
    <source>
        <dbReference type="EMBL" id="CCA69462.1"/>
    </source>
</evidence>
<evidence type="ECO:0000313" key="3">
    <source>
        <dbReference type="Proteomes" id="UP000007148"/>
    </source>
</evidence>
<name>G4TDQ0_SERID</name>
<dbReference type="InParanoid" id="G4TDQ0"/>
<dbReference type="HOGENOM" id="CLU_2159387_0_0_1"/>
<dbReference type="EMBL" id="CAFZ01000055">
    <property type="protein sequence ID" value="CCA69462.1"/>
    <property type="molecule type" value="Genomic_DNA"/>
</dbReference>
<feature type="transmembrane region" description="Helical" evidence="1">
    <location>
        <begin position="17"/>
        <end position="34"/>
    </location>
</feature>
<protein>
    <submittedName>
        <fullName evidence="2">Uncharacterized protein</fullName>
    </submittedName>
</protein>
<keyword evidence="1" id="KW-0812">Transmembrane</keyword>
<organism evidence="2 3">
    <name type="scientific">Serendipita indica (strain DSM 11827)</name>
    <name type="common">Root endophyte fungus</name>
    <name type="synonym">Piriformospora indica</name>
    <dbReference type="NCBI Taxonomy" id="1109443"/>
    <lineage>
        <taxon>Eukaryota</taxon>
        <taxon>Fungi</taxon>
        <taxon>Dikarya</taxon>
        <taxon>Basidiomycota</taxon>
        <taxon>Agaricomycotina</taxon>
        <taxon>Agaricomycetes</taxon>
        <taxon>Sebacinales</taxon>
        <taxon>Serendipitaceae</taxon>
        <taxon>Serendipita</taxon>
    </lineage>
</organism>
<keyword evidence="1" id="KW-1133">Transmembrane helix</keyword>
<sequence length="111" mass="12577">MQSPTLAHYSPVPCAQWRLYTSLMLIVIGSPVLATSQRSTIRRKSPRIEAIYHSETRRVIKFTTSCIPTIPHATRLRFCALLNSSNIQGIVPSTFEHRVNFQAIVHDCIDL</sequence>